<feature type="region of interest" description="Disordered" evidence="8">
    <location>
        <begin position="522"/>
        <end position="553"/>
    </location>
</feature>
<dbReference type="Proteomes" id="UP000028547">
    <property type="component" value="Unassembled WGS sequence"/>
</dbReference>
<dbReference type="FunFam" id="1.10.510.10:FF:000021">
    <property type="entry name" value="Serine/threonine protein kinase"/>
    <property type="match status" value="1"/>
</dbReference>
<dbReference type="RefSeq" id="WP_043407420.1">
    <property type="nucleotide sequence ID" value="NZ_JPMI01000275.1"/>
</dbReference>
<feature type="compositionally biased region" description="Basic residues" evidence="8">
    <location>
        <begin position="527"/>
        <end position="536"/>
    </location>
</feature>
<evidence type="ECO:0000313" key="11">
    <source>
        <dbReference type="Proteomes" id="UP000028547"/>
    </source>
</evidence>
<dbReference type="CDD" id="cd14014">
    <property type="entry name" value="STKc_PknB_like"/>
    <property type="match status" value="1"/>
</dbReference>
<protein>
    <recommendedName>
        <fullName evidence="1">non-specific serine/threonine protein kinase</fullName>
        <ecNumber evidence="1">2.7.11.1</ecNumber>
    </recommendedName>
</protein>
<gene>
    <name evidence="10" type="ORF">Q664_38935</name>
</gene>
<evidence type="ECO:0000256" key="4">
    <source>
        <dbReference type="ARBA" id="ARBA00022741"/>
    </source>
</evidence>
<evidence type="ECO:0000256" key="7">
    <source>
        <dbReference type="PROSITE-ProRule" id="PRU10141"/>
    </source>
</evidence>
<dbReference type="SUPFAM" id="SSF56112">
    <property type="entry name" value="Protein kinase-like (PK-like)"/>
    <property type="match status" value="1"/>
</dbReference>
<evidence type="ECO:0000256" key="5">
    <source>
        <dbReference type="ARBA" id="ARBA00022777"/>
    </source>
</evidence>
<organism evidence="10 11">
    <name type="scientific">Archangium violaceum Cb vi76</name>
    <dbReference type="NCBI Taxonomy" id="1406225"/>
    <lineage>
        <taxon>Bacteria</taxon>
        <taxon>Pseudomonadati</taxon>
        <taxon>Myxococcota</taxon>
        <taxon>Myxococcia</taxon>
        <taxon>Myxococcales</taxon>
        <taxon>Cystobacterineae</taxon>
        <taxon>Archangiaceae</taxon>
        <taxon>Archangium</taxon>
    </lineage>
</organism>
<dbReference type="Pfam" id="PF00069">
    <property type="entry name" value="Pkinase"/>
    <property type="match status" value="1"/>
</dbReference>
<dbReference type="InterPro" id="IPR000719">
    <property type="entry name" value="Prot_kinase_dom"/>
</dbReference>
<evidence type="ECO:0000313" key="10">
    <source>
        <dbReference type="EMBL" id="KFA88883.1"/>
    </source>
</evidence>
<keyword evidence="6 7" id="KW-0067">ATP-binding</keyword>
<feature type="region of interest" description="Disordered" evidence="8">
    <location>
        <begin position="412"/>
        <end position="442"/>
    </location>
</feature>
<dbReference type="InterPro" id="IPR017441">
    <property type="entry name" value="Protein_kinase_ATP_BS"/>
</dbReference>
<dbReference type="EMBL" id="JPMI01000275">
    <property type="protein sequence ID" value="KFA88883.1"/>
    <property type="molecule type" value="Genomic_DNA"/>
</dbReference>
<dbReference type="PANTHER" id="PTHR43289">
    <property type="entry name" value="MITOGEN-ACTIVATED PROTEIN KINASE KINASE KINASE 20-RELATED"/>
    <property type="match status" value="1"/>
</dbReference>
<dbReference type="InterPro" id="IPR008271">
    <property type="entry name" value="Ser/Thr_kinase_AS"/>
</dbReference>
<dbReference type="InterPro" id="IPR011009">
    <property type="entry name" value="Kinase-like_dom_sf"/>
</dbReference>
<keyword evidence="4 7" id="KW-0547">Nucleotide-binding</keyword>
<dbReference type="PANTHER" id="PTHR43289:SF6">
    <property type="entry name" value="SERINE_THREONINE-PROTEIN KINASE NEKL-3"/>
    <property type="match status" value="1"/>
</dbReference>
<reference evidence="10 11" key="1">
    <citation type="submission" date="2014-07" db="EMBL/GenBank/DDBJ databases">
        <title>Draft Genome Sequence of Gephyronic Acid Producer, Cystobacter violaceus Strain Cb vi76.</title>
        <authorList>
            <person name="Stevens D.C."/>
            <person name="Young J."/>
            <person name="Carmichael R."/>
            <person name="Tan J."/>
            <person name="Taylor R.E."/>
        </authorList>
    </citation>
    <scope>NUCLEOTIDE SEQUENCE [LARGE SCALE GENOMIC DNA]</scope>
    <source>
        <strain evidence="10 11">Cb vi76</strain>
    </source>
</reference>
<evidence type="ECO:0000256" key="8">
    <source>
        <dbReference type="SAM" id="MobiDB-lite"/>
    </source>
</evidence>
<evidence type="ECO:0000256" key="2">
    <source>
        <dbReference type="ARBA" id="ARBA00022527"/>
    </source>
</evidence>
<dbReference type="SMART" id="SM00220">
    <property type="entry name" value="S_TKc"/>
    <property type="match status" value="1"/>
</dbReference>
<keyword evidence="2 10" id="KW-0723">Serine/threonine-protein kinase</keyword>
<keyword evidence="3" id="KW-0808">Transferase</keyword>
<sequence>MVQSGAQPQSAPADVGDPLIGRVLNDKFRIVEALGSGGMGRVYKAVQSPLERLVALKVLNPQYSEGKDPGFQKRFFMEAAVTARLRHPNTVTVIDYGRTDDGVLYIAMEYLEGQTLAQLLTQHGPLPWMRVMNIAQQVARSLREAHRVGLIHRDLKPANIMVLNQEDDHDVVKVLDFGLVKSFLPDRGGAHETEITQAGVILGSPQYMAPEQARNVSDPRSDVYSLGVVMFQMLLGRPPFMAAQSIDVIFKHLNEAPPVFAAIWPGHTVPQEVEALVMRCLYKRPEERFQSMDEVLEAIRRAASSAGFSGAFSSPRNAITSGFTPLPGQGSGPHSGAQTGPLPSPGSTGASTVALDIAVEEAPAKPSVRRTLPLALFAGSLMLGLIVAAVMAMRPPTPPPAPQPEPLQAVAPAAKTPAPGPPATAEAAPAATAEAAPAATAQRPAIEPDVLAAPLVPAEPVAIRFVIDSEPGGAKVMYEGRVLGETPLELPVPPDADGHASARLTFALDGYQRVTAIATGEGPVVHHTQKLKKKSGSRSSSDRGSAGYKDDPY</sequence>
<feature type="region of interest" description="Disordered" evidence="8">
    <location>
        <begin position="319"/>
        <end position="349"/>
    </location>
</feature>
<evidence type="ECO:0000256" key="6">
    <source>
        <dbReference type="ARBA" id="ARBA00022840"/>
    </source>
</evidence>
<feature type="domain" description="Protein kinase" evidence="9">
    <location>
        <begin position="28"/>
        <end position="300"/>
    </location>
</feature>
<comment type="caution">
    <text evidence="10">The sequence shown here is derived from an EMBL/GenBank/DDBJ whole genome shotgun (WGS) entry which is preliminary data.</text>
</comment>
<evidence type="ECO:0000256" key="3">
    <source>
        <dbReference type="ARBA" id="ARBA00022679"/>
    </source>
</evidence>
<evidence type="ECO:0000259" key="9">
    <source>
        <dbReference type="PROSITE" id="PS50011"/>
    </source>
</evidence>
<dbReference type="PROSITE" id="PS50011">
    <property type="entry name" value="PROTEIN_KINASE_DOM"/>
    <property type="match status" value="1"/>
</dbReference>
<dbReference type="GO" id="GO:0004674">
    <property type="term" value="F:protein serine/threonine kinase activity"/>
    <property type="evidence" value="ECO:0007669"/>
    <property type="project" value="UniProtKB-KW"/>
</dbReference>
<proteinExistence type="predicted"/>
<accession>A0A084SK98</accession>
<keyword evidence="5 10" id="KW-0418">Kinase</keyword>
<evidence type="ECO:0000256" key="1">
    <source>
        <dbReference type="ARBA" id="ARBA00012513"/>
    </source>
</evidence>
<dbReference type="Gene3D" id="3.30.200.20">
    <property type="entry name" value="Phosphorylase Kinase, domain 1"/>
    <property type="match status" value="1"/>
</dbReference>
<dbReference type="GO" id="GO:0005524">
    <property type="term" value="F:ATP binding"/>
    <property type="evidence" value="ECO:0007669"/>
    <property type="project" value="UniProtKB-UniRule"/>
</dbReference>
<dbReference type="AlphaFoldDB" id="A0A084SK98"/>
<name>A0A084SK98_9BACT</name>
<dbReference type="PROSITE" id="PS00108">
    <property type="entry name" value="PROTEIN_KINASE_ST"/>
    <property type="match status" value="1"/>
</dbReference>
<dbReference type="Gene3D" id="1.10.510.10">
    <property type="entry name" value="Transferase(Phosphotransferase) domain 1"/>
    <property type="match status" value="1"/>
</dbReference>
<dbReference type="PROSITE" id="PS00107">
    <property type="entry name" value="PROTEIN_KINASE_ATP"/>
    <property type="match status" value="1"/>
</dbReference>
<feature type="binding site" evidence="7">
    <location>
        <position position="57"/>
    </location>
    <ligand>
        <name>ATP</name>
        <dbReference type="ChEBI" id="CHEBI:30616"/>
    </ligand>
</feature>
<dbReference type="EC" id="2.7.11.1" evidence="1"/>